<dbReference type="InterPro" id="IPR051606">
    <property type="entry name" value="Polyketide_Oxido-like"/>
</dbReference>
<dbReference type="SUPFAM" id="SSF51735">
    <property type="entry name" value="NAD(P)-binding Rossmann-fold domains"/>
    <property type="match status" value="1"/>
</dbReference>
<dbReference type="InterPro" id="IPR016040">
    <property type="entry name" value="NAD(P)-bd_dom"/>
</dbReference>
<reference evidence="2" key="1">
    <citation type="submission" date="2022-07" db="EMBL/GenBank/DDBJ databases">
        <title>Taxonomy of Novel Oxalotrophic and Methylotrophic Bacteria.</title>
        <authorList>
            <person name="Sahin N."/>
            <person name="Tani A."/>
        </authorList>
    </citation>
    <scope>NUCLEOTIDE SEQUENCE</scope>
    <source>
        <strain evidence="2">Y10</strain>
    </source>
</reference>
<name>A0ABQ5MLS0_9FLAO</name>
<keyword evidence="3" id="KW-1185">Reference proteome</keyword>
<organism evidence="2 3">
    <name type="scientific">Neptunitalea lumnitzerae</name>
    <dbReference type="NCBI Taxonomy" id="2965509"/>
    <lineage>
        <taxon>Bacteria</taxon>
        <taxon>Pseudomonadati</taxon>
        <taxon>Bacteroidota</taxon>
        <taxon>Flavobacteriia</taxon>
        <taxon>Flavobacteriales</taxon>
        <taxon>Flavobacteriaceae</taxon>
        <taxon>Neptunitalea</taxon>
    </lineage>
</organism>
<sequence length="208" mass="23052">MKIIVFGANGAVGSEIVKQALELGYIVTAFVRSAEKLGALHHKNLRIELGDAAQKEDVEKAINGHDAVLCALGDGRKGIIRTTGTRNIIVAMEQLHVQRFICQTTLGMGDSYHNLNAFWKYFMFGFFLKRAFEDHKQQEQLIANTNLAYTLVRPSALTDGGITNQFKRGFGADQKKLTLKISKADVASFMLAQLQSKQYIQKSVSISN</sequence>
<dbReference type="Gene3D" id="3.40.50.720">
    <property type="entry name" value="NAD(P)-binding Rossmann-like Domain"/>
    <property type="match status" value="1"/>
</dbReference>
<protein>
    <submittedName>
        <fullName evidence="2">NAD-dependent epimerase</fullName>
    </submittedName>
</protein>
<dbReference type="EMBL" id="BRVO01000003">
    <property type="protein sequence ID" value="GLB50339.1"/>
    <property type="molecule type" value="Genomic_DNA"/>
</dbReference>
<dbReference type="PANTHER" id="PTHR43355">
    <property type="entry name" value="FLAVIN REDUCTASE (NADPH)"/>
    <property type="match status" value="1"/>
</dbReference>
<dbReference type="Pfam" id="PF13460">
    <property type="entry name" value="NAD_binding_10"/>
    <property type="match status" value="1"/>
</dbReference>
<evidence type="ECO:0000313" key="2">
    <source>
        <dbReference type="EMBL" id="GLB50339.1"/>
    </source>
</evidence>
<gene>
    <name evidence="2" type="ORF">Y10_27070</name>
</gene>
<proteinExistence type="predicted"/>
<comment type="caution">
    <text evidence="2">The sequence shown here is derived from an EMBL/GenBank/DDBJ whole genome shotgun (WGS) entry which is preliminary data.</text>
</comment>
<dbReference type="RefSeq" id="WP_281765965.1">
    <property type="nucleotide sequence ID" value="NZ_BRVO01000003.1"/>
</dbReference>
<evidence type="ECO:0000259" key="1">
    <source>
        <dbReference type="Pfam" id="PF13460"/>
    </source>
</evidence>
<dbReference type="CDD" id="cd05244">
    <property type="entry name" value="BVR-B_like_SDR_a"/>
    <property type="match status" value="1"/>
</dbReference>
<feature type="domain" description="NAD(P)-binding" evidence="1">
    <location>
        <begin position="7"/>
        <end position="196"/>
    </location>
</feature>
<dbReference type="Proteomes" id="UP001143543">
    <property type="component" value="Unassembled WGS sequence"/>
</dbReference>
<evidence type="ECO:0000313" key="3">
    <source>
        <dbReference type="Proteomes" id="UP001143543"/>
    </source>
</evidence>
<accession>A0ABQ5MLS0</accession>
<dbReference type="PANTHER" id="PTHR43355:SF2">
    <property type="entry name" value="FLAVIN REDUCTASE (NADPH)"/>
    <property type="match status" value="1"/>
</dbReference>
<dbReference type="InterPro" id="IPR036291">
    <property type="entry name" value="NAD(P)-bd_dom_sf"/>
</dbReference>